<name>A0A1H3J060_9PROT</name>
<feature type="domain" description="Serine aminopeptidase S33" evidence="1">
    <location>
        <begin position="26"/>
        <end position="237"/>
    </location>
</feature>
<dbReference type="InterPro" id="IPR029058">
    <property type="entry name" value="AB_hydrolase_fold"/>
</dbReference>
<dbReference type="OrthoDB" id="9793083at2"/>
<keyword evidence="3" id="KW-1185">Reference proteome</keyword>
<proteinExistence type="predicted"/>
<dbReference type="PANTHER" id="PTHR43798:SF33">
    <property type="entry name" value="HYDROLASE, PUTATIVE (AFU_ORTHOLOGUE AFUA_2G14860)-RELATED"/>
    <property type="match status" value="1"/>
</dbReference>
<dbReference type="InterPro" id="IPR022742">
    <property type="entry name" value="Hydrolase_4"/>
</dbReference>
<gene>
    <name evidence="2" type="ORF">SAMN05421881_102934</name>
</gene>
<protein>
    <submittedName>
        <fullName evidence="2">Pimeloyl-ACP methyl ester carboxylesterase</fullName>
    </submittedName>
</protein>
<dbReference type="Gene3D" id="3.40.50.1820">
    <property type="entry name" value="alpha/beta hydrolase"/>
    <property type="match status" value="1"/>
</dbReference>
<dbReference type="InterPro" id="IPR050266">
    <property type="entry name" value="AB_hydrolase_sf"/>
</dbReference>
<evidence type="ECO:0000313" key="2">
    <source>
        <dbReference type="EMBL" id="SDY33340.1"/>
    </source>
</evidence>
<organism evidence="2 3">
    <name type="scientific">Nitrosomonas halophila</name>
    <dbReference type="NCBI Taxonomy" id="44576"/>
    <lineage>
        <taxon>Bacteria</taxon>
        <taxon>Pseudomonadati</taxon>
        <taxon>Pseudomonadota</taxon>
        <taxon>Betaproteobacteria</taxon>
        <taxon>Nitrosomonadales</taxon>
        <taxon>Nitrosomonadaceae</taxon>
        <taxon>Nitrosomonas</taxon>
    </lineage>
</organism>
<dbReference type="GO" id="GO:0016020">
    <property type="term" value="C:membrane"/>
    <property type="evidence" value="ECO:0007669"/>
    <property type="project" value="TreeGrafter"/>
</dbReference>
<dbReference type="AlphaFoldDB" id="A0A1H3J060"/>
<dbReference type="EMBL" id="FNOY01000029">
    <property type="protein sequence ID" value="SDY33340.1"/>
    <property type="molecule type" value="Genomic_DNA"/>
</dbReference>
<dbReference type="RefSeq" id="WP_143032306.1">
    <property type="nucleotide sequence ID" value="NZ_FNOY01000029.1"/>
</dbReference>
<dbReference type="Proteomes" id="UP000198640">
    <property type="component" value="Unassembled WGS sequence"/>
</dbReference>
<dbReference type="SUPFAM" id="SSF53474">
    <property type="entry name" value="alpha/beta-Hydrolases"/>
    <property type="match status" value="1"/>
</dbReference>
<reference evidence="2 3" key="1">
    <citation type="submission" date="2016-10" db="EMBL/GenBank/DDBJ databases">
        <authorList>
            <person name="de Groot N.N."/>
        </authorList>
    </citation>
    <scope>NUCLEOTIDE SEQUENCE [LARGE SCALE GENOMIC DNA]</scope>
    <source>
        <strain evidence="2 3">Nm1</strain>
    </source>
</reference>
<dbReference type="PANTHER" id="PTHR43798">
    <property type="entry name" value="MONOACYLGLYCEROL LIPASE"/>
    <property type="match status" value="1"/>
</dbReference>
<dbReference type="Pfam" id="PF12146">
    <property type="entry name" value="Hydrolase_4"/>
    <property type="match status" value="1"/>
</dbReference>
<evidence type="ECO:0000313" key="3">
    <source>
        <dbReference type="Proteomes" id="UP000198640"/>
    </source>
</evidence>
<sequence>MRACSEHWTASGMFYRCYGDQSGGTALVLCHGLASNGSRWQELCNQLVLPAGWRILVPDLRGHGRSDWRGRVGNRQWLDDLAQMLDDPSIVRYVIGGHCLGANLALRYVARSSAGCLGLVLVEPMLPLALQGFMRVLSRCGGLLSGVAALIRLGNWIGIYRRVLPRLDLFELDRSTRAAMQVAGTDHPLRRRYAAPLHDLRYTHSAAYLQALRATLQALPSFATVKVPCLAFISASGLFGDPLRIRLALSQLSDVAIHELMARHWIPTEQPDALCQILSDWLSDRK</sequence>
<accession>A0A1H3J060</accession>
<evidence type="ECO:0000259" key="1">
    <source>
        <dbReference type="Pfam" id="PF12146"/>
    </source>
</evidence>
<dbReference type="STRING" id="44576.SAMN05421881_102934"/>